<evidence type="ECO:0000256" key="6">
    <source>
        <dbReference type="PROSITE-ProRule" id="PRU00042"/>
    </source>
</evidence>
<dbReference type="SMART" id="SM00847">
    <property type="entry name" value="HA2"/>
    <property type="match status" value="1"/>
</dbReference>
<dbReference type="SUPFAM" id="SSF54495">
    <property type="entry name" value="UBC-like"/>
    <property type="match status" value="1"/>
</dbReference>
<keyword evidence="3" id="KW-0347">Helicase</keyword>
<dbReference type="PANTHER" id="PTHR18934:SF145">
    <property type="entry name" value="ATP-DEPENDENT RNA HELICASE DHX57-RELATED"/>
    <property type="match status" value="1"/>
</dbReference>
<dbReference type="InterPro" id="IPR056890">
    <property type="entry name" value="UBA_DHX29-like"/>
</dbReference>
<dbReference type="Pfam" id="PF24385">
    <property type="entry name" value="DSRM_DHX29"/>
    <property type="match status" value="1"/>
</dbReference>
<dbReference type="SUPFAM" id="SSF52540">
    <property type="entry name" value="P-loop containing nucleoside triphosphate hydrolases"/>
    <property type="match status" value="1"/>
</dbReference>
<dbReference type="InterPro" id="IPR059023">
    <property type="entry name" value="RNA_hel_CTD"/>
</dbReference>
<dbReference type="PROSITE" id="PS51192">
    <property type="entry name" value="HELICASE_ATP_BIND_1"/>
    <property type="match status" value="1"/>
</dbReference>
<feature type="domain" description="RWD" evidence="9">
    <location>
        <begin position="422"/>
        <end position="519"/>
    </location>
</feature>
<dbReference type="SMART" id="SM00490">
    <property type="entry name" value="HELICc"/>
    <property type="match status" value="1"/>
</dbReference>
<dbReference type="InterPro" id="IPR011545">
    <property type="entry name" value="DEAD/DEAH_box_helicase_dom"/>
</dbReference>
<dbReference type="PROSITE" id="PS50908">
    <property type="entry name" value="RWD"/>
    <property type="match status" value="1"/>
</dbReference>
<dbReference type="InterPro" id="IPR006575">
    <property type="entry name" value="RWD_dom"/>
</dbReference>
<reference evidence="12 13" key="1">
    <citation type="journal article" date="2024" name="Nat. Commun.">
        <title>Phylogenomics reveals the evolutionary origins of lichenization in chlorophyte algae.</title>
        <authorList>
            <person name="Puginier C."/>
            <person name="Libourel C."/>
            <person name="Otte J."/>
            <person name="Skaloud P."/>
            <person name="Haon M."/>
            <person name="Grisel S."/>
            <person name="Petersen M."/>
            <person name="Berrin J.G."/>
            <person name="Delaux P.M."/>
            <person name="Dal Grande F."/>
            <person name="Keller J."/>
        </authorList>
    </citation>
    <scope>NUCLEOTIDE SEQUENCE [LARGE SCALE GENOMIC DNA]</scope>
    <source>
        <strain evidence="12 13">SAG 216-7</strain>
    </source>
</reference>
<evidence type="ECO:0000259" key="9">
    <source>
        <dbReference type="PROSITE" id="PS50908"/>
    </source>
</evidence>
<feature type="compositionally biased region" description="Polar residues" evidence="7">
    <location>
        <begin position="861"/>
        <end position="873"/>
    </location>
</feature>
<dbReference type="InterPro" id="IPR016135">
    <property type="entry name" value="UBQ-conjugating_enzyme/RWD"/>
</dbReference>
<sequence>MGKVKNLEAKKKAAHVFSSGGGGGGTKGPAVIDKRNVEQDCPFCDRTFKQVQRLREHIQKKHPEEDVKEGDSQSQPNAPAPLPGPSSAPNQGKMMDVGAKAGYFTEKSPKMMLLEWCQQQKRPTPRYRSTAADGAVAAKCKVVLADPKDRNKDIVVFLASEHQADAPDEAEQRAAITALHRVAGDRALHRVLPQAFLPLWQELCAMAETRAEREARSAAVAEARVAREKSKRQALSRRMPKDVIMSDKQRRMVEGVLRGLSGDPALSSETAADEQGLVAKFAGKLRNLGFASADVDDALAVAIAQDGRPSLETALDWLCVNVPEEDLPPGFAAGASGKPVGVLNSIHSGGDSVGVSGRQPASDALSDFTELGYAIDEAAAALQGCQGDAVLAHAHLFDRLTGSAADSSAGIAGGAGVEAWLEERVALEAIYDGDVAFSSDQQTLLSVDAHGTRFTLDFRIRPSGGYPDDPPIIGVRCAELAPAVRLELARKLHGVAEGARGEPMLYELASAAPGLLEDTLSNPTPPAALRQTLSANELPTMPESESAAGTQKPASAAMANGRAHRGGPRRQAHVDVHAESRHLKAQREEWLRGLRMQAMRAAREKLPAHTKRAQLLEALRQKRVVVVSGATGCGKSTQLPQYILEQATEEGWGGGCNIVVTQPRRISAVGVASRVAAERGEGIGDVVGYSVRLDSRTSRRTRLLFCTTGVLLRRLLGDPSLQGTTHVVVDEVHERSADSDLLLLLLRDLLASGANPQLRVVLMSATAEAGLFQTYFDAELAKGQSACALVTIPGFTHPVQDLFLEDVLERTGFTIGRGSKWAKKGKAETRANGAAAAERAPSAAQAIQPLPTAWDEDAQERQPTLHGSDSCSSALLPGSRQKELPQYSAATLRSLGNVDESLINYELLESLVAHVVSTQQPDSVANAILIFLPGAPEISRLVRALQGSSKLRSGASGQELRILPLHGSLPPEQQSRVFQKVGPGMRKIVVATNVAETSITIDDVVCVVDCGRVKEIRYDAERSISRLQEMWESAASSQQRRGRAGRVRPGTCFRLFSRKQAAALQAQQLPEVLRMPLESLCLSVKAALPSAHRLQDTLGRLISPPAPDAIASAAGALTSLGALHGDEALTALGRHLTLMPMDARLAKTLIYAVMLRCVGPVLTVVAAMAHGRPVFQSPPDRREEAELAKKRLTGDSAAARSDHLALVAAFSEWNHARTKDGRQAAFQWASQNFVSDAAMEATLQGRSEYAGILADLGFLPLSYAVSCRDSSHEVDSHYDECSMNARVIKAAICAGFYPNILRVDAPPAVFKRVLGGAMEHDASPIRIKFFDRIKGRVFIHPASVNFSCGSFPSGWLLYTDVTETSKVFVREASMVPVYALLLFGGALTVHHSDGLIRLDGWATFKAPAQIAALVNGLRKEIDRLLLRKIEEPSFDLSASRVVEAVLKLLVHDGF</sequence>
<dbReference type="InterPro" id="IPR056328">
    <property type="entry name" value="DSRM_DHX29"/>
</dbReference>
<dbReference type="InterPro" id="IPR027417">
    <property type="entry name" value="P-loop_NTPase"/>
</dbReference>
<dbReference type="Pfam" id="PF05773">
    <property type="entry name" value="RWD"/>
    <property type="match status" value="1"/>
</dbReference>
<dbReference type="Gene3D" id="3.40.50.300">
    <property type="entry name" value="P-loop containing nucleotide triphosphate hydrolases"/>
    <property type="match status" value="2"/>
</dbReference>
<evidence type="ECO:0000256" key="5">
    <source>
        <dbReference type="ARBA" id="ARBA00060772"/>
    </source>
</evidence>
<evidence type="ECO:0000256" key="4">
    <source>
        <dbReference type="ARBA" id="ARBA00022840"/>
    </source>
</evidence>
<dbReference type="PROSITE" id="PS00028">
    <property type="entry name" value="ZINC_FINGER_C2H2_1"/>
    <property type="match status" value="1"/>
</dbReference>
<keyword evidence="6" id="KW-0862">Zinc</keyword>
<keyword evidence="4" id="KW-0067">ATP-binding</keyword>
<dbReference type="Pfam" id="PF24899">
    <property type="entry name" value="UBA_DHX29"/>
    <property type="match status" value="1"/>
</dbReference>
<name>A0ABR2YHM4_9CHLO</name>
<dbReference type="InterPro" id="IPR014001">
    <property type="entry name" value="Helicase_ATP-bd"/>
</dbReference>
<evidence type="ECO:0000259" key="11">
    <source>
        <dbReference type="PROSITE" id="PS51194"/>
    </source>
</evidence>
<comment type="similarity">
    <text evidence="5">Belongs to the DExH box helicase family.</text>
</comment>
<feature type="region of interest" description="Disordered" evidence="7">
    <location>
        <begin position="539"/>
        <end position="581"/>
    </location>
</feature>
<evidence type="ECO:0000259" key="8">
    <source>
        <dbReference type="PROSITE" id="PS50157"/>
    </source>
</evidence>
<keyword evidence="6" id="KW-0863">Zinc-finger</keyword>
<dbReference type="SMART" id="SM00591">
    <property type="entry name" value="RWD"/>
    <property type="match status" value="1"/>
</dbReference>
<dbReference type="Proteomes" id="UP001491310">
    <property type="component" value="Unassembled WGS sequence"/>
</dbReference>
<dbReference type="Gene3D" id="3.30.160.60">
    <property type="entry name" value="Classic Zinc Finger"/>
    <property type="match status" value="1"/>
</dbReference>
<accession>A0ABR2YHM4</accession>
<dbReference type="InterPro" id="IPR011709">
    <property type="entry name" value="DEAD-box_helicase_OB_fold"/>
</dbReference>
<dbReference type="PROSITE" id="PS51194">
    <property type="entry name" value="HELICASE_CTER"/>
    <property type="match status" value="1"/>
</dbReference>
<dbReference type="Pfam" id="PF07717">
    <property type="entry name" value="OB_NTP_bind"/>
    <property type="match status" value="1"/>
</dbReference>
<protein>
    <recommendedName>
        <fullName evidence="14">P-loop containing nucleoside triphosphate hydrolase protein</fullName>
    </recommendedName>
</protein>
<evidence type="ECO:0000313" key="13">
    <source>
        <dbReference type="Proteomes" id="UP001491310"/>
    </source>
</evidence>
<feature type="compositionally biased region" description="Basic and acidic residues" evidence="7">
    <location>
        <begin position="61"/>
        <end position="71"/>
    </location>
</feature>
<keyword evidence="13" id="KW-1185">Reference proteome</keyword>
<gene>
    <name evidence="12" type="ORF">WJX75_004377</name>
</gene>
<dbReference type="Pfam" id="PF21010">
    <property type="entry name" value="HA2_C"/>
    <property type="match status" value="1"/>
</dbReference>
<feature type="compositionally biased region" description="Basic residues" evidence="7">
    <location>
        <begin position="562"/>
        <end position="571"/>
    </location>
</feature>
<dbReference type="SMART" id="SM00487">
    <property type="entry name" value="DEXDc"/>
    <property type="match status" value="1"/>
</dbReference>
<evidence type="ECO:0000256" key="3">
    <source>
        <dbReference type="ARBA" id="ARBA00022806"/>
    </source>
</evidence>
<feature type="domain" description="Helicase C-terminal" evidence="11">
    <location>
        <begin position="920"/>
        <end position="1088"/>
    </location>
</feature>
<dbReference type="Gene3D" id="3.10.110.10">
    <property type="entry name" value="Ubiquitin Conjugating Enzyme"/>
    <property type="match status" value="1"/>
</dbReference>
<feature type="region of interest" description="Disordered" evidence="7">
    <location>
        <begin position="856"/>
        <end position="876"/>
    </location>
</feature>
<dbReference type="EMBL" id="JALJOT010000011">
    <property type="protein sequence ID" value="KAK9905672.1"/>
    <property type="molecule type" value="Genomic_DNA"/>
</dbReference>
<feature type="region of interest" description="Disordered" evidence="7">
    <location>
        <begin position="1"/>
        <end position="31"/>
    </location>
</feature>
<dbReference type="Gene3D" id="3.30.160.20">
    <property type="match status" value="1"/>
</dbReference>
<dbReference type="PROSITE" id="PS50157">
    <property type="entry name" value="ZINC_FINGER_C2H2_2"/>
    <property type="match status" value="1"/>
</dbReference>
<comment type="caution">
    <text evidence="12">The sequence shown here is derived from an EMBL/GenBank/DDBJ whole genome shotgun (WGS) entry which is preliminary data.</text>
</comment>
<dbReference type="SUPFAM" id="SSF54768">
    <property type="entry name" value="dsRNA-binding domain-like"/>
    <property type="match status" value="1"/>
</dbReference>
<feature type="region of interest" description="Disordered" evidence="7">
    <location>
        <begin position="61"/>
        <end position="94"/>
    </location>
</feature>
<feature type="domain" description="C2H2-type" evidence="8">
    <location>
        <begin position="39"/>
        <end position="67"/>
    </location>
</feature>
<dbReference type="CDD" id="cd18791">
    <property type="entry name" value="SF2_C_RHA"/>
    <property type="match status" value="1"/>
</dbReference>
<dbReference type="Pfam" id="PF00270">
    <property type="entry name" value="DEAD"/>
    <property type="match status" value="1"/>
</dbReference>
<feature type="compositionally biased region" description="Basic and acidic residues" evidence="7">
    <location>
        <begin position="572"/>
        <end position="581"/>
    </location>
</feature>
<organism evidence="12 13">
    <name type="scientific">Coccomyxa subellipsoidea</name>
    <dbReference type="NCBI Taxonomy" id="248742"/>
    <lineage>
        <taxon>Eukaryota</taxon>
        <taxon>Viridiplantae</taxon>
        <taxon>Chlorophyta</taxon>
        <taxon>core chlorophytes</taxon>
        <taxon>Trebouxiophyceae</taxon>
        <taxon>Trebouxiophyceae incertae sedis</taxon>
        <taxon>Coccomyxaceae</taxon>
        <taxon>Coccomyxa</taxon>
    </lineage>
</organism>
<keyword evidence="1" id="KW-0547">Nucleotide-binding</keyword>
<dbReference type="Pfam" id="PF26026">
    <property type="entry name" value="RNA_hel_CTD"/>
    <property type="match status" value="1"/>
</dbReference>
<dbReference type="PANTHER" id="PTHR18934">
    <property type="entry name" value="ATP-DEPENDENT RNA HELICASE"/>
    <property type="match status" value="1"/>
</dbReference>
<feature type="domain" description="Helicase ATP-binding" evidence="10">
    <location>
        <begin position="616"/>
        <end position="785"/>
    </location>
</feature>
<feature type="compositionally biased region" description="Basic and acidic residues" evidence="7">
    <location>
        <begin position="1"/>
        <end position="11"/>
    </location>
</feature>
<evidence type="ECO:0008006" key="14">
    <source>
        <dbReference type="Google" id="ProtNLM"/>
    </source>
</evidence>
<evidence type="ECO:0000256" key="1">
    <source>
        <dbReference type="ARBA" id="ARBA00022741"/>
    </source>
</evidence>
<keyword evidence="6" id="KW-0479">Metal-binding</keyword>
<dbReference type="InterPro" id="IPR007502">
    <property type="entry name" value="Helicase-assoc_dom"/>
</dbReference>
<evidence type="ECO:0000259" key="10">
    <source>
        <dbReference type="PROSITE" id="PS51192"/>
    </source>
</evidence>
<dbReference type="CDD" id="cd17917">
    <property type="entry name" value="DEXHc_RHA-like"/>
    <property type="match status" value="1"/>
</dbReference>
<evidence type="ECO:0000256" key="2">
    <source>
        <dbReference type="ARBA" id="ARBA00022801"/>
    </source>
</evidence>
<dbReference type="Gene3D" id="1.20.120.1080">
    <property type="match status" value="1"/>
</dbReference>
<evidence type="ECO:0000313" key="12">
    <source>
        <dbReference type="EMBL" id="KAK9905672.1"/>
    </source>
</evidence>
<keyword evidence="2" id="KW-0378">Hydrolase</keyword>
<evidence type="ECO:0000256" key="7">
    <source>
        <dbReference type="SAM" id="MobiDB-lite"/>
    </source>
</evidence>
<dbReference type="Pfam" id="PF00271">
    <property type="entry name" value="Helicase_C"/>
    <property type="match status" value="1"/>
</dbReference>
<dbReference type="InterPro" id="IPR013087">
    <property type="entry name" value="Znf_C2H2_type"/>
</dbReference>
<dbReference type="SMART" id="SM00355">
    <property type="entry name" value="ZnF_C2H2"/>
    <property type="match status" value="1"/>
</dbReference>
<dbReference type="InterPro" id="IPR001650">
    <property type="entry name" value="Helicase_C-like"/>
</dbReference>
<proteinExistence type="inferred from homology"/>